<accession>A0ACC6TLP3</accession>
<reference evidence="1" key="1">
    <citation type="submission" date="2024-07" db="EMBL/GenBank/DDBJ databases">
        <title>Metagenome and Metagenome-Assembled Genomes of Archaea from a hot spring from the geothermal field of Los Azufres, Mexico.</title>
        <authorList>
            <person name="Marin-Paredes R."/>
            <person name="Martinez-Romero E."/>
            <person name="Servin-Garciduenas L.E."/>
        </authorList>
    </citation>
    <scope>NUCLEOTIDE SEQUENCE</scope>
    <source>
        <strain evidence="1">AZ1-454</strain>
    </source>
</reference>
<evidence type="ECO:0000313" key="1">
    <source>
        <dbReference type="EMBL" id="MEW9490765.1"/>
    </source>
</evidence>
<comment type="caution">
    <text evidence="1">The sequence shown here is derived from an EMBL/GenBank/DDBJ whole genome shotgun (WGS) entry which is preliminary data.</text>
</comment>
<name>A0ACC6TLP3_9CREN</name>
<sequence length="112" mass="12641">MSSLEVVEEHFISYPEAKKYIYEIIRNGSQSAILQRVYEYLNNVEKCPAEEVESLKAELSNVVKKEEVIAMIASICPTTIDELKAILVIDKSSYSDEDFQKIIGAVKSHIKG</sequence>
<protein>
    <submittedName>
        <fullName evidence="1">RNA polymerase Rpb4 family protein</fullName>
    </submittedName>
</protein>
<gene>
    <name evidence="1" type="ORF">TQ35_0000895</name>
</gene>
<proteinExistence type="predicted"/>
<organism evidence="1 2">
    <name type="scientific">Candidatus Aramenus sulfurataquae</name>
    <dbReference type="NCBI Taxonomy" id="1326980"/>
    <lineage>
        <taxon>Archaea</taxon>
        <taxon>Thermoproteota</taxon>
        <taxon>Thermoprotei</taxon>
        <taxon>Sulfolobales</taxon>
        <taxon>Sulfolobaceae</taxon>
        <taxon>Candidatus Aramenus</taxon>
    </lineage>
</organism>
<dbReference type="EMBL" id="JZWS03000001">
    <property type="protein sequence ID" value="MEW9490765.1"/>
    <property type="molecule type" value="Genomic_DNA"/>
</dbReference>
<dbReference type="Proteomes" id="UP000053480">
    <property type="component" value="Unassembled WGS sequence"/>
</dbReference>
<evidence type="ECO:0000313" key="2">
    <source>
        <dbReference type="Proteomes" id="UP000053480"/>
    </source>
</evidence>